<evidence type="ECO:0000313" key="1">
    <source>
        <dbReference type="EMBL" id="MDH6503697.1"/>
    </source>
</evidence>
<dbReference type="EMBL" id="JARXYA010000004">
    <property type="protein sequence ID" value="MDH6503697.1"/>
    <property type="molecule type" value="Genomic_DNA"/>
</dbReference>
<comment type="caution">
    <text evidence="1">The sequence shown here is derived from an EMBL/GenBank/DDBJ whole genome shotgun (WGS) entry which is preliminary data.</text>
</comment>
<reference evidence="1" key="1">
    <citation type="submission" date="2023-04" db="EMBL/GenBank/DDBJ databases">
        <title>Genome Encyclopedia of Bacteria and Archaea VI: Functional Genomics of Type Strains.</title>
        <authorList>
            <person name="Whitman W."/>
        </authorList>
    </citation>
    <scope>NUCLEOTIDE SEQUENCE</scope>
    <source>
        <strain evidence="1">Enz.4-51</strain>
    </source>
</reference>
<sequence>MALISLVAINSLWRNSMKKMIPIFLALSVFAITVYADQQKPIV</sequence>
<proteinExistence type="predicted"/>
<name>A0AA43S5S6_9BURK</name>
<protein>
    <submittedName>
        <fullName evidence="1">Uncharacterized protein</fullName>
    </submittedName>
</protein>
<dbReference type="AlphaFoldDB" id="A0AA43S5S6"/>
<keyword evidence="2" id="KW-1185">Reference proteome</keyword>
<gene>
    <name evidence="1" type="ORF">M2127_000990</name>
</gene>
<evidence type="ECO:0000313" key="2">
    <source>
        <dbReference type="Proteomes" id="UP001161160"/>
    </source>
</evidence>
<accession>A0AA43S5S6</accession>
<organism evidence="1 2">
    <name type="scientific">Polynucleobacter sphagniphilus</name>
    <dbReference type="NCBI Taxonomy" id="1743169"/>
    <lineage>
        <taxon>Bacteria</taxon>
        <taxon>Pseudomonadati</taxon>
        <taxon>Pseudomonadota</taxon>
        <taxon>Betaproteobacteria</taxon>
        <taxon>Burkholderiales</taxon>
        <taxon>Burkholderiaceae</taxon>
        <taxon>Polynucleobacter</taxon>
    </lineage>
</organism>
<dbReference type="Proteomes" id="UP001161160">
    <property type="component" value="Unassembled WGS sequence"/>
</dbReference>